<accession>K0R379</accession>
<evidence type="ECO:0000256" key="9">
    <source>
        <dbReference type="RuleBase" id="RU000722"/>
    </source>
</evidence>
<evidence type="ECO:0000256" key="1">
    <source>
        <dbReference type="ARBA" id="ARBA00003180"/>
    </source>
</evidence>
<dbReference type="PANTHER" id="PTHR20863">
    <property type="entry name" value="ACYL CARRIER PROTEIN"/>
    <property type="match status" value="1"/>
</dbReference>
<evidence type="ECO:0000256" key="10">
    <source>
        <dbReference type="SAM" id="SignalP"/>
    </source>
</evidence>
<dbReference type="EMBL" id="AGNL01047603">
    <property type="protein sequence ID" value="EJK46685.1"/>
    <property type="molecule type" value="Genomic_DNA"/>
</dbReference>
<dbReference type="GO" id="GO:0000036">
    <property type="term" value="F:acyl carrier activity"/>
    <property type="evidence" value="ECO:0007669"/>
    <property type="project" value="TreeGrafter"/>
</dbReference>
<evidence type="ECO:0000256" key="2">
    <source>
        <dbReference type="ARBA" id="ARBA00010930"/>
    </source>
</evidence>
<dbReference type="NCBIfam" id="NF002148">
    <property type="entry name" value="PRK00982.1-2"/>
    <property type="match status" value="1"/>
</dbReference>
<dbReference type="Proteomes" id="UP000266841">
    <property type="component" value="Unassembled WGS sequence"/>
</dbReference>
<name>K0R379_THAOC</name>
<dbReference type="InterPro" id="IPR009081">
    <property type="entry name" value="PP-bd_ACP"/>
</dbReference>
<organism evidence="12 13">
    <name type="scientific">Thalassiosira oceanica</name>
    <name type="common">Marine diatom</name>
    <dbReference type="NCBI Taxonomy" id="159749"/>
    <lineage>
        <taxon>Eukaryota</taxon>
        <taxon>Sar</taxon>
        <taxon>Stramenopiles</taxon>
        <taxon>Ochrophyta</taxon>
        <taxon>Bacillariophyta</taxon>
        <taxon>Coscinodiscophyceae</taxon>
        <taxon>Thalassiosirophycidae</taxon>
        <taxon>Thalassiosirales</taxon>
        <taxon>Thalassiosiraceae</taxon>
        <taxon>Thalassiosira</taxon>
    </lineage>
</organism>
<dbReference type="OMA" id="TPAQCVA"/>
<reference evidence="12 13" key="1">
    <citation type="journal article" date="2012" name="Genome Biol.">
        <title>Genome and low-iron response of an oceanic diatom adapted to chronic iron limitation.</title>
        <authorList>
            <person name="Lommer M."/>
            <person name="Specht M."/>
            <person name="Roy A.S."/>
            <person name="Kraemer L."/>
            <person name="Andreson R."/>
            <person name="Gutowska M.A."/>
            <person name="Wolf J."/>
            <person name="Bergner S.V."/>
            <person name="Schilhabel M.B."/>
            <person name="Klostermeier U.C."/>
            <person name="Beiko R.G."/>
            <person name="Rosenstiel P."/>
            <person name="Hippler M."/>
            <person name="Laroche J."/>
        </authorList>
    </citation>
    <scope>NUCLEOTIDE SEQUENCE [LARGE SCALE GENOMIC DNA]</scope>
    <source>
        <strain evidence="12 13">CCMP1005</strain>
    </source>
</reference>
<keyword evidence="7" id="KW-0443">Lipid metabolism</keyword>
<dbReference type="PANTHER" id="PTHR20863:SF76">
    <property type="entry name" value="CARRIER DOMAIN-CONTAINING PROTEIN"/>
    <property type="match status" value="1"/>
</dbReference>
<keyword evidence="10" id="KW-0732">Signal</keyword>
<evidence type="ECO:0000256" key="4">
    <source>
        <dbReference type="ARBA" id="ARBA00022516"/>
    </source>
</evidence>
<feature type="signal peptide" evidence="10">
    <location>
        <begin position="1"/>
        <end position="15"/>
    </location>
</feature>
<dbReference type="OrthoDB" id="448946at2759"/>
<dbReference type="AlphaFoldDB" id="K0R379"/>
<keyword evidence="5" id="KW-0597">Phosphoprotein</keyword>
<feature type="domain" description="Carrier" evidence="11">
    <location>
        <begin position="34"/>
        <end position="108"/>
    </location>
</feature>
<feature type="chain" id="PRO_5030172963" description="Acyl carrier protein" evidence="10">
    <location>
        <begin position="16"/>
        <end position="108"/>
    </location>
</feature>
<evidence type="ECO:0000256" key="3">
    <source>
        <dbReference type="ARBA" id="ARBA00022450"/>
    </source>
</evidence>
<dbReference type="InterPro" id="IPR020806">
    <property type="entry name" value="PKS_PP-bd"/>
</dbReference>
<comment type="caution">
    <text evidence="12">The sequence shown here is derived from an EMBL/GenBank/DDBJ whole genome shotgun (WGS) entry which is preliminary data.</text>
</comment>
<comment type="function">
    <text evidence="1 9">Carrier of the growing fatty acid chain in fatty acid biosynthesis.</text>
</comment>
<dbReference type="SMART" id="SM00823">
    <property type="entry name" value="PKS_PP"/>
    <property type="match status" value="1"/>
</dbReference>
<evidence type="ECO:0000256" key="7">
    <source>
        <dbReference type="ARBA" id="ARBA00023098"/>
    </source>
</evidence>
<dbReference type="InterPro" id="IPR003231">
    <property type="entry name" value="ACP"/>
</dbReference>
<dbReference type="InterPro" id="IPR006162">
    <property type="entry name" value="Ppantetheine_attach_site"/>
</dbReference>
<proteinExistence type="inferred from homology"/>
<dbReference type="NCBIfam" id="TIGR00517">
    <property type="entry name" value="acyl_carrier"/>
    <property type="match status" value="1"/>
</dbReference>
<keyword evidence="13" id="KW-1185">Reference proteome</keyword>
<dbReference type="Pfam" id="PF00550">
    <property type="entry name" value="PP-binding"/>
    <property type="match status" value="1"/>
</dbReference>
<dbReference type="SUPFAM" id="SSF47336">
    <property type="entry name" value="ACP-like"/>
    <property type="match status" value="1"/>
</dbReference>
<protein>
    <recommendedName>
        <fullName evidence="9">Acyl carrier protein</fullName>
    </recommendedName>
</protein>
<keyword evidence="6" id="KW-0276">Fatty acid metabolism</keyword>
<evidence type="ECO:0000259" key="11">
    <source>
        <dbReference type="PROSITE" id="PS50075"/>
    </source>
</evidence>
<dbReference type="InterPro" id="IPR036736">
    <property type="entry name" value="ACP-like_sf"/>
</dbReference>
<dbReference type="eggNOG" id="KOG1748">
    <property type="taxonomic scope" value="Eukaryota"/>
</dbReference>
<dbReference type="HAMAP" id="MF_01217">
    <property type="entry name" value="Acyl_carrier"/>
    <property type="match status" value="1"/>
</dbReference>
<evidence type="ECO:0000313" key="13">
    <source>
        <dbReference type="Proteomes" id="UP000266841"/>
    </source>
</evidence>
<dbReference type="PROSITE" id="PS00012">
    <property type="entry name" value="PHOSPHOPANTETHEINE"/>
    <property type="match status" value="1"/>
</dbReference>
<evidence type="ECO:0000256" key="5">
    <source>
        <dbReference type="ARBA" id="ARBA00022553"/>
    </source>
</evidence>
<keyword evidence="4 9" id="KW-0444">Lipid biosynthesis</keyword>
<dbReference type="GO" id="GO:0031177">
    <property type="term" value="F:phosphopantetheine binding"/>
    <property type="evidence" value="ECO:0007669"/>
    <property type="project" value="InterPro"/>
</dbReference>
<evidence type="ECO:0000256" key="8">
    <source>
        <dbReference type="ARBA" id="ARBA00023160"/>
    </source>
</evidence>
<dbReference type="Gene3D" id="1.10.1200.10">
    <property type="entry name" value="ACP-like"/>
    <property type="match status" value="1"/>
</dbReference>
<keyword evidence="8 9" id="KW-0275">Fatty acid biosynthesis</keyword>
<gene>
    <name evidence="12" type="ORF">THAOC_34638</name>
</gene>
<dbReference type="GO" id="GO:0000035">
    <property type="term" value="F:acyl binding"/>
    <property type="evidence" value="ECO:0007669"/>
    <property type="project" value="TreeGrafter"/>
</dbReference>
<comment type="similarity">
    <text evidence="2">Belongs to the acyl carrier protein (ACP) family.</text>
</comment>
<evidence type="ECO:0000256" key="6">
    <source>
        <dbReference type="ARBA" id="ARBA00022832"/>
    </source>
</evidence>
<evidence type="ECO:0000313" key="12">
    <source>
        <dbReference type="EMBL" id="EJK46685.1"/>
    </source>
</evidence>
<sequence>MKSLFLAALVGSASAFAPSRPAFASRSTSLFMAEGVEERVRELVKSQLNPDGDFEDSASFMDDLGADSLDAVELIMSLEEEFEIEIPDDEVEGITTVQAAIDFVKGKQ</sequence>
<dbReference type="PROSITE" id="PS50075">
    <property type="entry name" value="CARRIER"/>
    <property type="match status" value="1"/>
</dbReference>
<keyword evidence="3 9" id="KW-0596">Phosphopantetheine</keyword>